<comment type="caution">
    <text evidence="3">The sequence shown here is derived from an EMBL/GenBank/DDBJ whole genome shotgun (WGS) entry which is preliminary data.</text>
</comment>
<dbReference type="InterPro" id="IPR005303">
    <property type="entry name" value="MOCOS_middle"/>
</dbReference>
<dbReference type="Proteomes" id="UP001054857">
    <property type="component" value="Unassembled WGS sequence"/>
</dbReference>
<feature type="domain" description="MOSC" evidence="2">
    <location>
        <begin position="210"/>
        <end position="366"/>
    </location>
</feature>
<dbReference type="PANTHER" id="PTHR14237:SF19">
    <property type="entry name" value="MITOCHONDRIAL AMIDOXIME REDUCING COMPONENT 1"/>
    <property type="match status" value="1"/>
</dbReference>
<evidence type="ECO:0000313" key="4">
    <source>
        <dbReference type="Proteomes" id="UP001054857"/>
    </source>
</evidence>
<evidence type="ECO:0000259" key="2">
    <source>
        <dbReference type="PROSITE" id="PS51340"/>
    </source>
</evidence>
<dbReference type="Pfam" id="PF03473">
    <property type="entry name" value="MOSC"/>
    <property type="match status" value="1"/>
</dbReference>
<dbReference type="PANTHER" id="PTHR14237">
    <property type="entry name" value="MOLYBDOPTERIN COFACTOR SULFURASE MOSC"/>
    <property type="match status" value="1"/>
</dbReference>
<evidence type="ECO:0000313" key="3">
    <source>
        <dbReference type="EMBL" id="GFR47755.1"/>
    </source>
</evidence>
<dbReference type="AlphaFoldDB" id="A0AAD3DTG1"/>
<feature type="region of interest" description="Disordered" evidence="1">
    <location>
        <begin position="161"/>
        <end position="210"/>
    </location>
</feature>
<feature type="compositionally biased region" description="Gly residues" evidence="1">
    <location>
        <begin position="198"/>
        <end position="208"/>
    </location>
</feature>
<reference evidence="3 4" key="1">
    <citation type="journal article" date="2021" name="Sci. Rep.">
        <title>Genome sequencing of the multicellular alga Astrephomene provides insights into convergent evolution of germ-soma differentiation.</title>
        <authorList>
            <person name="Yamashita S."/>
            <person name="Yamamoto K."/>
            <person name="Matsuzaki R."/>
            <person name="Suzuki S."/>
            <person name="Yamaguchi H."/>
            <person name="Hirooka S."/>
            <person name="Minakuchi Y."/>
            <person name="Miyagishima S."/>
            <person name="Kawachi M."/>
            <person name="Toyoda A."/>
            <person name="Nozaki H."/>
        </authorList>
    </citation>
    <scope>NUCLEOTIDE SEQUENCE [LARGE SCALE GENOMIC DNA]</scope>
    <source>
        <strain evidence="3 4">NIES-4017</strain>
    </source>
</reference>
<keyword evidence="4" id="KW-1185">Reference proteome</keyword>
<protein>
    <recommendedName>
        <fullName evidence="2">MOSC domain-containing protein</fullName>
    </recommendedName>
</protein>
<name>A0AAD3DTG1_9CHLO</name>
<dbReference type="Pfam" id="PF03476">
    <property type="entry name" value="MOSC_N"/>
    <property type="match status" value="2"/>
</dbReference>
<dbReference type="PROSITE" id="PS51340">
    <property type="entry name" value="MOSC"/>
    <property type="match status" value="1"/>
</dbReference>
<feature type="compositionally biased region" description="Gly residues" evidence="1">
    <location>
        <begin position="161"/>
        <end position="170"/>
    </location>
</feature>
<gene>
    <name evidence="3" type="ORF">Agub_g9520</name>
</gene>
<dbReference type="InterPro" id="IPR005302">
    <property type="entry name" value="MoCF_Sase_C"/>
</dbReference>
<proteinExistence type="predicted"/>
<dbReference type="GO" id="GO:0030170">
    <property type="term" value="F:pyridoxal phosphate binding"/>
    <property type="evidence" value="ECO:0007669"/>
    <property type="project" value="InterPro"/>
</dbReference>
<dbReference type="SUPFAM" id="SSF50800">
    <property type="entry name" value="PK beta-barrel domain-like"/>
    <property type="match status" value="1"/>
</dbReference>
<accession>A0AAD3DTG1</accession>
<dbReference type="SUPFAM" id="SSF141673">
    <property type="entry name" value="MOSC N-terminal domain-like"/>
    <property type="match status" value="2"/>
</dbReference>
<sequence length="379" mass="39693">MTLTIGALNVYPIKSCRGVALQSAILTNAGLLYDREWMVVREDTGKFISQREKEALALVEISLPPEALTLPQPPGNTEAAAAAAAPLLPPQPPAGAVMTVTAPGMPPLQVPLQRRADCQIRQVTVWEWTGAGADEGEQAADWFSTYLGLPARLVRYLGSGGSRGGSGAGNSSGDSGSSGSSGRGAAGSRGQDAVEGSKGSGGGGGEGGVLPLVRTTEAAYAVDYETRFSDGYPMLLATQAALADLNSRLTEPLPMNRFRPNIEVAGSDPWAEDGWRDIEVRCSEDGRTLRLTSVKPCARCKMPTINQATGEVGDEPMDTLGVIRSGKQLGWNTGGNKAWTHCAFFGWNVVSRGTGVLRVGDVLTPVSTQMHPAALTPAM</sequence>
<dbReference type="EMBL" id="BMAR01000019">
    <property type="protein sequence ID" value="GFR47755.1"/>
    <property type="molecule type" value="Genomic_DNA"/>
</dbReference>
<dbReference type="InterPro" id="IPR011037">
    <property type="entry name" value="Pyrv_Knase-like_insert_dom_sf"/>
</dbReference>
<dbReference type="GO" id="GO:0003824">
    <property type="term" value="F:catalytic activity"/>
    <property type="evidence" value="ECO:0007669"/>
    <property type="project" value="InterPro"/>
</dbReference>
<dbReference type="GO" id="GO:0030151">
    <property type="term" value="F:molybdenum ion binding"/>
    <property type="evidence" value="ECO:0007669"/>
    <property type="project" value="InterPro"/>
</dbReference>
<organism evidence="3 4">
    <name type="scientific">Astrephomene gubernaculifera</name>
    <dbReference type="NCBI Taxonomy" id="47775"/>
    <lineage>
        <taxon>Eukaryota</taxon>
        <taxon>Viridiplantae</taxon>
        <taxon>Chlorophyta</taxon>
        <taxon>core chlorophytes</taxon>
        <taxon>Chlorophyceae</taxon>
        <taxon>CS clade</taxon>
        <taxon>Chlamydomonadales</taxon>
        <taxon>Astrephomenaceae</taxon>
        <taxon>Astrephomene</taxon>
    </lineage>
</organism>
<evidence type="ECO:0000256" key="1">
    <source>
        <dbReference type="SAM" id="MobiDB-lite"/>
    </source>
</evidence>